<dbReference type="InterPro" id="IPR004358">
    <property type="entry name" value="Sig_transdc_His_kin-like_C"/>
</dbReference>
<dbReference type="InterPro" id="IPR003661">
    <property type="entry name" value="HisK_dim/P_dom"/>
</dbReference>
<evidence type="ECO:0000256" key="7">
    <source>
        <dbReference type="ARBA" id="ARBA00022692"/>
    </source>
</evidence>
<dbReference type="Pfam" id="PF02518">
    <property type="entry name" value="HATPase_c"/>
    <property type="match status" value="1"/>
</dbReference>
<dbReference type="InterPro" id="IPR050351">
    <property type="entry name" value="BphY/WalK/GraS-like"/>
</dbReference>
<comment type="subcellular location">
    <subcellularLocation>
        <location evidence="2">Cell membrane</location>
        <topology evidence="2">Multi-pass membrane protein</topology>
    </subcellularLocation>
</comment>
<keyword evidence="13 14" id="KW-0472">Membrane</keyword>
<dbReference type="RefSeq" id="WP_367778334.1">
    <property type="nucleotide sequence ID" value="NZ_JBFMIA010000002.1"/>
</dbReference>
<evidence type="ECO:0000256" key="10">
    <source>
        <dbReference type="ARBA" id="ARBA00022840"/>
    </source>
</evidence>
<keyword evidence="9 16" id="KW-0418">Kinase</keyword>
<evidence type="ECO:0000256" key="14">
    <source>
        <dbReference type="SAM" id="Phobius"/>
    </source>
</evidence>
<evidence type="ECO:0000256" key="6">
    <source>
        <dbReference type="ARBA" id="ARBA00022679"/>
    </source>
</evidence>
<evidence type="ECO:0000313" key="17">
    <source>
        <dbReference type="Proteomes" id="UP001556040"/>
    </source>
</evidence>
<organism evidence="16 17">
    <name type="scientific">Jeotgalibacillus marinus</name>
    <dbReference type="NCBI Taxonomy" id="86667"/>
    <lineage>
        <taxon>Bacteria</taxon>
        <taxon>Bacillati</taxon>
        <taxon>Bacillota</taxon>
        <taxon>Bacilli</taxon>
        <taxon>Bacillales</taxon>
        <taxon>Caryophanaceae</taxon>
        <taxon>Jeotgalibacillus</taxon>
    </lineage>
</organism>
<evidence type="ECO:0000256" key="8">
    <source>
        <dbReference type="ARBA" id="ARBA00022741"/>
    </source>
</evidence>
<dbReference type="SMART" id="SM00388">
    <property type="entry name" value="HisKA"/>
    <property type="match status" value="1"/>
</dbReference>
<dbReference type="SUPFAM" id="SSF55874">
    <property type="entry name" value="ATPase domain of HSP90 chaperone/DNA topoisomerase II/histidine kinase"/>
    <property type="match status" value="1"/>
</dbReference>
<keyword evidence="6 16" id="KW-0808">Transferase</keyword>
<keyword evidence="8" id="KW-0547">Nucleotide-binding</keyword>
<keyword evidence="5" id="KW-0597">Phosphoprotein</keyword>
<dbReference type="PROSITE" id="PS50109">
    <property type="entry name" value="HIS_KIN"/>
    <property type="match status" value="1"/>
</dbReference>
<keyword evidence="11 14" id="KW-1133">Transmembrane helix</keyword>
<sequence length="339" mass="39263">MKLFLKENLPFIIVYYINVFFILLITQLDFLQNNSSIALGNLLYIIILSSSILIGYLIYRYMRQRDSLQQLVTVDKSLDDSVITLEGSSILVSFENKLQQQYKHYFYELSYYRQQLQEQITFMNQWVHQMKTPLSVIELLLEQEKVDKSSNTNSSDSIREELDRLRNGLDMVLYAARLKQFESDFHVKRVQLSSLVSKQIHHHKRAFIRNHVYPIMNIDDNLFVETDKKSCAFMLDQIITNAIKYASGTNSKIVFAAVLKEKDVHLSITDSGVGIPEQDIKRIFSPFFTGINGRKFQESTGMGLYLVKQIYEKLGHNVTVDSTEGEGTKVTIIFHNVSL</sequence>
<dbReference type="PANTHER" id="PTHR45453">
    <property type="entry name" value="PHOSPHATE REGULON SENSOR PROTEIN PHOR"/>
    <property type="match status" value="1"/>
</dbReference>
<name>A0ABV3Q0Y0_9BACL</name>
<evidence type="ECO:0000256" key="9">
    <source>
        <dbReference type="ARBA" id="ARBA00022777"/>
    </source>
</evidence>
<feature type="transmembrane region" description="Helical" evidence="14">
    <location>
        <begin position="12"/>
        <end position="31"/>
    </location>
</feature>
<feature type="transmembrane region" description="Helical" evidence="14">
    <location>
        <begin position="37"/>
        <end position="59"/>
    </location>
</feature>
<dbReference type="GO" id="GO:0004673">
    <property type="term" value="F:protein histidine kinase activity"/>
    <property type="evidence" value="ECO:0007669"/>
    <property type="project" value="UniProtKB-EC"/>
</dbReference>
<evidence type="ECO:0000256" key="5">
    <source>
        <dbReference type="ARBA" id="ARBA00022553"/>
    </source>
</evidence>
<evidence type="ECO:0000256" key="12">
    <source>
        <dbReference type="ARBA" id="ARBA00023012"/>
    </source>
</evidence>
<dbReference type="InterPro" id="IPR003594">
    <property type="entry name" value="HATPase_dom"/>
</dbReference>
<dbReference type="SMART" id="SM00387">
    <property type="entry name" value="HATPase_c"/>
    <property type="match status" value="1"/>
</dbReference>
<evidence type="ECO:0000256" key="1">
    <source>
        <dbReference type="ARBA" id="ARBA00000085"/>
    </source>
</evidence>
<evidence type="ECO:0000256" key="4">
    <source>
        <dbReference type="ARBA" id="ARBA00022475"/>
    </source>
</evidence>
<comment type="caution">
    <text evidence="16">The sequence shown here is derived from an EMBL/GenBank/DDBJ whole genome shotgun (WGS) entry which is preliminary data.</text>
</comment>
<gene>
    <name evidence="16" type="ORF">AB1471_04145</name>
</gene>
<keyword evidence="12" id="KW-0902">Two-component regulatory system</keyword>
<dbReference type="PANTHER" id="PTHR45453:SF2">
    <property type="entry name" value="HISTIDINE KINASE"/>
    <property type="match status" value="1"/>
</dbReference>
<reference evidence="16 17" key="1">
    <citation type="journal article" date="1979" name="Int. J. Syst. Evol. Microbiol.">
        <title>Bacillus globisporus subsp. marinus subsp. nov.</title>
        <authorList>
            <person name="Liu H."/>
        </authorList>
    </citation>
    <scope>NUCLEOTIDE SEQUENCE [LARGE SCALE GENOMIC DNA]</scope>
    <source>
        <strain evidence="16 17">DSM 1297</strain>
    </source>
</reference>
<evidence type="ECO:0000313" key="16">
    <source>
        <dbReference type="EMBL" id="MEW9500992.1"/>
    </source>
</evidence>
<feature type="domain" description="Histidine kinase" evidence="15">
    <location>
        <begin position="125"/>
        <end position="338"/>
    </location>
</feature>
<proteinExistence type="predicted"/>
<keyword evidence="17" id="KW-1185">Reference proteome</keyword>
<evidence type="ECO:0000256" key="13">
    <source>
        <dbReference type="ARBA" id="ARBA00023136"/>
    </source>
</evidence>
<dbReference type="CDD" id="cd00082">
    <property type="entry name" value="HisKA"/>
    <property type="match status" value="1"/>
</dbReference>
<dbReference type="PRINTS" id="PR00344">
    <property type="entry name" value="BCTRLSENSOR"/>
</dbReference>
<dbReference type="EC" id="2.7.13.3" evidence="3"/>
<comment type="catalytic activity">
    <reaction evidence="1">
        <text>ATP + protein L-histidine = ADP + protein N-phospho-L-histidine.</text>
        <dbReference type="EC" id="2.7.13.3"/>
    </reaction>
</comment>
<keyword evidence="7 14" id="KW-0812">Transmembrane</keyword>
<keyword evidence="4" id="KW-1003">Cell membrane</keyword>
<dbReference type="EMBL" id="JBFMIA010000002">
    <property type="protein sequence ID" value="MEW9500992.1"/>
    <property type="molecule type" value="Genomic_DNA"/>
</dbReference>
<dbReference type="Proteomes" id="UP001556040">
    <property type="component" value="Unassembled WGS sequence"/>
</dbReference>
<evidence type="ECO:0000256" key="11">
    <source>
        <dbReference type="ARBA" id="ARBA00022989"/>
    </source>
</evidence>
<dbReference type="InterPro" id="IPR036890">
    <property type="entry name" value="HATPase_C_sf"/>
</dbReference>
<evidence type="ECO:0000259" key="15">
    <source>
        <dbReference type="PROSITE" id="PS50109"/>
    </source>
</evidence>
<protein>
    <recommendedName>
        <fullName evidence="3">histidine kinase</fullName>
        <ecNumber evidence="3">2.7.13.3</ecNumber>
    </recommendedName>
</protein>
<evidence type="ECO:0000256" key="3">
    <source>
        <dbReference type="ARBA" id="ARBA00012438"/>
    </source>
</evidence>
<dbReference type="Gene3D" id="3.30.565.10">
    <property type="entry name" value="Histidine kinase-like ATPase, C-terminal domain"/>
    <property type="match status" value="1"/>
</dbReference>
<evidence type="ECO:0000256" key="2">
    <source>
        <dbReference type="ARBA" id="ARBA00004651"/>
    </source>
</evidence>
<keyword evidence="10" id="KW-0067">ATP-binding</keyword>
<dbReference type="InterPro" id="IPR005467">
    <property type="entry name" value="His_kinase_dom"/>
</dbReference>
<accession>A0ABV3Q0Y0</accession>